<feature type="binding site" evidence="12">
    <location>
        <position position="54"/>
    </location>
    <ligand>
        <name>CoA</name>
        <dbReference type="ChEBI" id="CHEBI:57287"/>
    </ligand>
</feature>
<keyword evidence="13" id="KW-0460">Magnesium</keyword>
<evidence type="ECO:0000256" key="8">
    <source>
        <dbReference type="ARBA" id="ARBA00029894"/>
    </source>
</evidence>
<dbReference type="GO" id="GO:0009366">
    <property type="term" value="C:enterobactin synthetase complex"/>
    <property type="evidence" value="ECO:0007669"/>
    <property type="project" value="InterPro"/>
</dbReference>
<evidence type="ECO:0000256" key="13">
    <source>
        <dbReference type="PIRSR" id="PIRSR603542-2"/>
    </source>
</evidence>
<feature type="binding site" evidence="13">
    <location>
        <position position="106"/>
    </location>
    <ligand>
        <name>Mg(2+)</name>
        <dbReference type="ChEBI" id="CHEBI:18420"/>
    </ligand>
</feature>
<dbReference type="GO" id="GO:0000287">
    <property type="term" value="F:magnesium ion binding"/>
    <property type="evidence" value="ECO:0007669"/>
    <property type="project" value="InterPro"/>
</dbReference>
<comment type="cofactor">
    <cofactor evidence="13">
        <name>Mg(2+)</name>
        <dbReference type="ChEBI" id="CHEBI:18420"/>
    </cofactor>
</comment>
<accession>A0A9D2BQV8</accession>
<feature type="binding site" evidence="13">
    <location>
        <position position="105"/>
    </location>
    <ligand>
        <name>Mg(2+)</name>
        <dbReference type="ChEBI" id="CHEBI:18420"/>
    </ligand>
</feature>
<feature type="binding site" evidence="12">
    <location>
        <position position="146"/>
    </location>
    <ligand>
        <name>CoA</name>
        <dbReference type="ChEBI" id="CHEBI:57287"/>
    </ligand>
</feature>
<evidence type="ECO:0000256" key="10">
    <source>
        <dbReference type="ARBA" id="ARBA00049176"/>
    </source>
</evidence>
<dbReference type="GO" id="GO:0005886">
    <property type="term" value="C:plasma membrane"/>
    <property type="evidence" value="ECO:0007669"/>
    <property type="project" value="TreeGrafter"/>
</dbReference>
<evidence type="ECO:0000256" key="2">
    <source>
        <dbReference type="ARBA" id="ARBA00004993"/>
    </source>
</evidence>
<evidence type="ECO:0000256" key="12">
    <source>
        <dbReference type="PIRSR" id="PIRSR603542-1"/>
    </source>
</evidence>
<feature type="domain" description="4'-phosphopantetheinyl transferase" evidence="14">
    <location>
        <begin position="102"/>
        <end position="161"/>
    </location>
</feature>
<evidence type="ECO:0000259" key="14">
    <source>
        <dbReference type="Pfam" id="PF01648"/>
    </source>
</evidence>
<dbReference type="InterPro" id="IPR037143">
    <property type="entry name" value="4-PPantetheinyl_Trfase_dom_sf"/>
</dbReference>
<proteinExistence type="inferred from homology"/>
<feature type="binding site" evidence="12">
    <location>
        <begin position="87"/>
        <end position="88"/>
    </location>
    <ligand>
        <name>CoA</name>
        <dbReference type="ChEBI" id="CHEBI:57287"/>
    </ligand>
</feature>
<feature type="binding site" evidence="12">
    <location>
        <position position="150"/>
    </location>
    <ligand>
        <name>CoA</name>
        <dbReference type="ChEBI" id="CHEBI:57287"/>
    </ligand>
</feature>
<sequence>MALLYKGSSPLRGVWKMEETSGELLASLERTADYSPFLERVTSEGRRREYLASRVLLKALLGEEVEVAYRPSGAPFFPALPLRISISHTRGYAAVIVDEHPTGIDIEYHSDRVLKIRSRFLCPEEESRIDPHREVEHLLIHWCAKETLYKVIDQEAVDFQEHLHVSPFPYAERGTLRAWESRTPLRQAFRMAFEVMPAYVLTYILP</sequence>
<comment type="similarity">
    <text evidence="3">Belongs to the P-Pant transferase superfamily. EntD family.</text>
</comment>
<protein>
    <recommendedName>
        <fullName evidence="5">Enterobactin synthase component D</fullName>
    </recommendedName>
    <alternativeName>
        <fullName evidence="8">4'-phosphopantetheinyl transferase EntD</fullName>
    </alternativeName>
    <alternativeName>
        <fullName evidence="9">Enterochelin synthase D</fullName>
    </alternativeName>
</protein>
<dbReference type="Pfam" id="PF01648">
    <property type="entry name" value="ACPS"/>
    <property type="match status" value="1"/>
</dbReference>
<comment type="catalytic activity">
    <reaction evidence="11">
        <text>apo-[peptidyl-carrier protein] + CoA = holo-[peptidyl-carrier protein] + adenosine 3',5'-bisphosphate + H(+)</text>
        <dbReference type="Rhea" id="RHEA:46228"/>
        <dbReference type="Rhea" id="RHEA-COMP:11479"/>
        <dbReference type="Rhea" id="RHEA-COMP:11480"/>
        <dbReference type="ChEBI" id="CHEBI:15378"/>
        <dbReference type="ChEBI" id="CHEBI:29999"/>
        <dbReference type="ChEBI" id="CHEBI:57287"/>
        <dbReference type="ChEBI" id="CHEBI:58343"/>
        <dbReference type="ChEBI" id="CHEBI:64479"/>
    </reaction>
</comment>
<comment type="catalytic activity">
    <reaction evidence="10">
        <text>apo-[aryl-carrier protein] + CoA = holo-[aryl-carrier protein] + adenosine 3',5'-bisphosphate + H(+)</text>
        <dbReference type="Rhea" id="RHEA:48404"/>
        <dbReference type="Rhea" id="RHEA-COMP:15903"/>
        <dbReference type="Rhea" id="RHEA-COMP:17557"/>
        <dbReference type="ChEBI" id="CHEBI:15378"/>
        <dbReference type="ChEBI" id="CHEBI:29999"/>
        <dbReference type="ChEBI" id="CHEBI:57287"/>
        <dbReference type="ChEBI" id="CHEBI:58343"/>
        <dbReference type="ChEBI" id="CHEBI:64479"/>
    </reaction>
</comment>
<dbReference type="InterPro" id="IPR003542">
    <property type="entry name" value="Enbac_synth_compD-like"/>
</dbReference>
<dbReference type="GO" id="GO:0009239">
    <property type="term" value="P:enterobactin biosynthetic process"/>
    <property type="evidence" value="ECO:0007669"/>
    <property type="project" value="UniProtKB-KW"/>
</dbReference>
<dbReference type="Proteomes" id="UP000823847">
    <property type="component" value="Unassembled WGS sequence"/>
</dbReference>
<evidence type="ECO:0000256" key="5">
    <source>
        <dbReference type="ARBA" id="ARBA00019087"/>
    </source>
</evidence>
<dbReference type="PANTHER" id="PTHR38096:SF1">
    <property type="entry name" value="ENTEROBACTIN SYNTHASE COMPONENT D"/>
    <property type="match status" value="1"/>
</dbReference>
<dbReference type="EMBL" id="DXEN01000054">
    <property type="protein sequence ID" value="HIX86308.1"/>
    <property type="molecule type" value="Genomic_DNA"/>
</dbReference>
<dbReference type="Pfam" id="PF17837">
    <property type="entry name" value="4PPT_N"/>
    <property type="match status" value="1"/>
</dbReference>
<evidence type="ECO:0000256" key="3">
    <source>
        <dbReference type="ARBA" id="ARBA00008342"/>
    </source>
</evidence>
<dbReference type="SUPFAM" id="SSF56214">
    <property type="entry name" value="4'-phosphopantetheinyl transferase"/>
    <property type="match status" value="2"/>
</dbReference>
<organism evidence="16 17">
    <name type="scientific">Candidatus Parabacteroides intestinigallinarum</name>
    <dbReference type="NCBI Taxonomy" id="2838722"/>
    <lineage>
        <taxon>Bacteria</taxon>
        <taxon>Pseudomonadati</taxon>
        <taxon>Bacteroidota</taxon>
        <taxon>Bacteroidia</taxon>
        <taxon>Bacteroidales</taxon>
        <taxon>Tannerellaceae</taxon>
        <taxon>Parabacteroides</taxon>
    </lineage>
</organism>
<comment type="function">
    <text evidence="1">Involved in the biosynthesis of the siderophore enterobactin (enterochelin), which is a macrocyclic trimeric lactone of N-(2,3-dihydroxybenzoyl)-serine. The serine trilactone serves as a scaffolding for the three catechol functionalities that provide hexadentate coordination for the tightly ligated iron(2+) atoms. Plays an essential role in the assembly of the enterobactin by catalyzing the transfer of the 4'-phosphopantetheine (Ppant) moiety from coenzyme A to the apo-domains of both EntB (ArCP domain) and EntF (PCP domain) to yield their holo-forms which make them competent for the activation of 2,3-dihydroxybenzoate (DHB) and L-serine, respectively.</text>
</comment>
<keyword evidence="7" id="KW-0259">Enterobactin biosynthesis</keyword>
<keyword evidence="6 16" id="KW-0808">Transferase</keyword>
<feature type="domain" description="4'-phosphopantetheinyl transferase N-terminal" evidence="15">
    <location>
        <begin position="44"/>
        <end position="97"/>
    </location>
</feature>
<comment type="subunit">
    <text evidence="4">EntB, EntD, EntE, and EntF form a multienzyme complex called enterobactin synthase.</text>
</comment>
<feature type="binding site" evidence="12">
    <location>
        <position position="46"/>
    </location>
    <ligand>
        <name>CoA</name>
        <dbReference type="ChEBI" id="CHEBI:57287"/>
    </ligand>
</feature>
<evidence type="ECO:0000256" key="9">
    <source>
        <dbReference type="ARBA" id="ARBA00031996"/>
    </source>
</evidence>
<evidence type="ECO:0000256" key="1">
    <source>
        <dbReference type="ARBA" id="ARBA00003937"/>
    </source>
</evidence>
<evidence type="ECO:0000313" key="16">
    <source>
        <dbReference type="EMBL" id="HIX86308.1"/>
    </source>
</evidence>
<keyword evidence="13" id="KW-0479">Metal-binding</keyword>
<gene>
    <name evidence="16" type="ORF">H9848_06840</name>
</gene>
<reference evidence="16" key="1">
    <citation type="journal article" date="2021" name="PeerJ">
        <title>Extensive microbial diversity within the chicken gut microbiome revealed by metagenomics and culture.</title>
        <authorList>
            <person name="Gilroy R."/>
            <person name="Ravi A."/>
            <person name="Getino M."/>
            <person name="Pursley I."/>
            <person name="Horton D.L."/>
            <person name="Alikhan N.F."/>
            <person name="Baker D."/>
            <person name="Gharbi K."/>
            <person name="Hall N."/>
            <person name="Watson M."/>
            <person name="Adriaenssens E.M."/>
            <person name="Foster-Nyarko E."/>
            <person name="Jarju S."/>
            <person name="Secka A."/>
            <person name="Antonio M."/>
            <person name="Oren A."/>
            <person name="Chaudhuri R.R."/>
            <person name="La Ragione R."/>
            <person name="Hildebrand F."/>
            <person name="Pallen M.J."/>
        </authorList>
    </citation>
    <scope>NUCLEOTIDE SEQUENCE</scope>
    <source>
        <strain evidence="16">ChiHecec2B26-12326</strain>
    </source>
</reference>
<dbReference type="Gene3D" id="3.90.470.20">
    <property type="entry name" value="4'-phosphopantetheinyl transferase domain"/>
    <property type="match status" value="1"/>
</dbReference>
<name>A0A9D2BQV8_9BACT</name>
<dbReference type="GO" id="GO:0008897">
    <property type="term" value="F:holo-[acyl-carrier-protein] synthase activity"/>
    <property type="evidence" value="ECO:0007669"/>
    <property type="project" value="InterPro"/>
</dbReference>
<evidence type="ECO:0000256" key="7">
    <source>
        <dbReference type="ARBA" id="ARBA00023191"/>
    </source>
</evidence>
<reference evidence="16" key="2">
    <citation type="submission" date="2021-04" db="EMBL/GenBank/DDBJ databases">
        <authorList>
            <person name="Gilroy R."/>
        </authorList>
    </citation>
    <scope>NUCLEOTIDE SEQUENCE</scope>
    <source>
        <strain evidence="16">ChiHecec2B26-12326</strain>
    </source>
</reference>
<dbReference type="InterPro" id="IPR008278">
    <property type="entry name" value="4-PPantetheinyl_Trfase_dom"/>
</dbReference>
<evidence type="ECO:0000256" key="6">
    <source>
        <dbReference type="ARBA" id="ARBA00022679"/>
    </source>
</evidence>
<dbReference type="InterPro" id="IPR041354">
    <property type="entry name" value="4PPT_N"/>
</dbReference>
<dbReference type="PANTHER" id="PTHR38096">
    <property type="entry name" value="ENTEROBACTIN SYNTHASE COMPONENT D"/>
    <property type="match status" value="1"/>
</dbReference>
<dbReference type="AlphaFoldDB" id="A0A9D2BQV8"/>
<feature type="binding site" evidence="13">
    <location>
        <position position="107"/>
    </location>
    <ligand>
        <name>Mg(2+)</name>
        <dbReference type="ChEBI" id="CHEBI:18420"/>
    </ligand>
</feature>
<evidence type="ECO:0000256" key="11">
    <source>
        <dbReference type="ARBA" id="ARBA00049191"/>
    </source>
</evidence>
<feature type="binding site" evidence="12">
    <location>
        <position position="105"/>
    </location>
    <ligand>
        <name>CoA</name>
        <dbReference type="ChEBI" id="CHEBI:57287"/>
    </ligand>
</feature>
<comment type="caution">
    <text evidence="16">The sequence shown here is derived from an EMBL/GenBank/DDBJ whole genome shotgun (WGS) entry which is preliminary data.</text>
</comment>
<evidence type="ECO:0000259" key="15">
    <source>
        <dbReference type="Pfam" id="PF17837"/>
    </source>
</evidence>
<evidence type="ECO:0000313" key="17">
    <source>
        <dbReference type="Proteomes" id="UP000823847"/>
    </source>
</evidence>
<comment type="pathway">
    <text evidence="2">Siderophore biosynthesis; enterobactin biosynthesis.</text>
</comment>
<evidence type="ECO:0000256" key="4">
    <source>
        <dbReference type="ARBA" id="ARBA00011503"/>
    </source>
</evidence>